<accession>A0A1D1Z3T1</accession>
<dbReference type="EMBL" id="GDJX01006410">
    <property type="protein sequence ID" value="JAT61526.1"/>
    <property type="molecule type" value="Transcribed_RNA"/>
</dbReference>
<proteinExistence type="predicted"/>
<dbReference type="PANTHER" id="PTHR46410">
    <property type="entry name" value="AT-RICH INTERACTIVE DOMAIN-CONTAINING PROTEIN 2"/>
    <property type="match status" value="1"/>
</dbReference>
<dbReference type="Gene3D" id="1.10.150.60">
    <property type="entry name" value="ARID DNA-binding domain"/>
    <property type="match status" value="1"/>
</dbReference>
<dbReference type="SMART" id="SM01014">
    <property type="entry name" value="ARID"/>
    <property type="match status" value="1"/>
</dbReference>
<dbReference type="PROSITE" id="PS51011">
    <property type="entry name" value="ARID"/>
    <property type="match status" value="1"/>
</dbReference>
<dbReference type="SUPFAM" id="SSF46774">
    <property type="entry name" value="ARID-like"/>
    <property type="match status" value="1"/>
</dbReference>
<dbReference type="AlphaFoldDB" id="A0A1D1Z3T1"/>
<evidence type="ECO:0000313" key="3">
    <source>
        <dbReference type="EMBL" id="JAT61526.1"/>
    </source>
</evidence>
<dbReference type="SMART" id="SM00501">
    <property type="entry name" value="BRIGHT"/>
    <property type="match status" value="1"/>
</dbReference>
<dbReference type="CDD" id="cd16100">
    <property type="entry name" value="ARID"/>
    <property type="match status" value="1"/>
</dbReference>
<reference evidence="3" key="1">
    <citation type="submission" date="2015-07" db="EMBL/GenBank/DDBJ databases">
        <title>Transcriptome Assembly of Anthurium amnicola.</title>
        <authorList>
            <person name="Suzuki J."/>
        </authorList>
    </citation>
    <scope>NUCLEOTIDE SEQUENCE</scope>
</reference>
<dbReference type="PANTHER" id="PTHR46410:SF1">
    <property type="entry name" value="AT-RICH INTERACTIVE DOMAIN-CONTAINING PROTEIN 1"/>
    <property type="match status" value="1"/>
</dbReference>
<name>A0A1D1Z3T1_9ARAE</name>
<feature type="non-terminal residue" evidence="3">
    <location>
        <position position="540"/>
    </location>
</feature>
<evidence type="ECO:0000256" key="1">
    <source>
        <dbReference type="SAM" id="MobiDB-lite"/>
    </source>
</evidence>
<sequence length="540" mass="60005">MTGSPRSPSRSPDVLEMLRRLQSLGFCLDLDPSALVGAEPTQGRMAALFEQILRLLFKEIPRKEKDDARSFPAMLGDGRLVDLLRLYGAVREKGGYQSVTAAGSWGSVADEGGLDSAVGSALKLIYAKYLHALEGWLQGPEVEGMVGCEEETPAFVNKSDEDDIGVLDQRAGGSEGTPSIWNEHLRPTLKGCNVKELANGSGDHDIAVFEPVTGSVQSSCLRRKRESLVGVLDWLKKVAKSPGNTFTGSLQLNQSKSTCHAVEEPFSQALLAREAMFLKLFHSSGSDVSLSQKRHKVDPTMYDEYHDTDLTNEKLRCSQRIISLKKKLELASCSKASAAPEGDSDKDLIESSSEGIDDEQHSRDRSLSYIVGISSKDRKCVIIGPEYQAKIPEWTGGDSGTSNDTNIDNFLGTRMWPLERKEQKPSFKQDPIGRGRQDSCGCVHRGSVECVRFHVVEKRFHLKRELGSAFFGMGFDRMGEEVSLSWTKEEELKFKTTVCQNPPSLSKSFWDPVFLCFPSKTRQSLVSYYFNVFILRRRSY</sequence>
<dbReference type="InterPro" id="IPR036431">
    <property type="entry name" value="ARID_dom_sf"/>
</dbReference>
<dbReference type="Pfam" id="PF01388">
    <property type="entry name" value="ARID"/>
    <property type="match status" value="1"/>
</dbReference>
<organism evidence="3">
    <name type="scientific">Anthurium amnicola</name>
    <dbReference type="NCBI Taxonomy" id="1678845"/>
    <lineage>
        <taxon>Eukaryota</taxon>
        <taxon>Viridiplantae</taxon>
        <taxon>Streptophyta</taxon>
        <taxon>Embryophyta</taxon>
        <taxon>Tracheophyta</taxon>
        <taxon>Spermatophyta</taxon>
        <taxon>Magnoliopsida</taxon>
        <taxon>Liliopsida</taxon>
        <taxon>Araceae</taxon>
        <taxon>Pothoideae</taxon>
        <taxon>Potheae</taxon>
        <taxon>Anthurium</taxon>
    </lineage>
</organism>
<dbReference type="InterPro" id="IPR001606">
    <property type="entry name" value="ARID_dom"/>
</dbReference>
<evidence type="ECO:0000259" key="2">
    <source>
        <dbReference type="PROSITE" id="PS51011"/>
    </source>
</evidence>
<feature type="domain" description="ARID" evidence="2">
    <location>
        <begin position="46"/>
        <end position="138"/>
    </location>
</feature>
<feature type="region of interest" description="Disordered" evidence="1">
    <location>
        <begin position="335"/>
        <end position="361"/>
    </location>
</feature>
<dbReference type="GO" id="GO:0003677">
    <property type="term" value="F:DNA binding"/>
    <property type="evidence" value="ECO:0007669"/>
    <property type="project" value="InterPro"/>
</dbReference>
<gene>
    <name evidence="3" type="primary">ARID2_5</name>
    <name evidence="3" type="ORF">g.75212</name>
</gene>
<protein>
    <submittedName>
        <fullName evidence="3">AT-rich interactive domain-containing protein 2</fullName>
    </submittedName>
</protein>